<reference evidence="5 6" key="1">
    <citation type="journal article" date="2018" name="New Phytol.">
        <title>Phylogenomics of Endogonaceae and evolution of mycorrhizas within Mucoromycota.</title>
        <authorList>
            <person name="Chang Y."/>
            <person name="Desiro A."/>
            <person name="Na H."/>
            <person name="Sandor L."/>
            <person name="Lipzen A."/>
            <person name="Clum A."/>
            <person name="Barry K."/>
            <person name="Grigoriev I.V."/>
            <person name="Martin F.M."/>
            <person name="Stajich J.E."/>
            <person name="Smith M.E."/>
            <person name="Bonito G."/>
            <person name="Spatafora J.W."/>
        </authorList>
    </citation>
    <scope>NUCLEOTIDE SEQUENCE [LARGE SCALE GENOMIC DNA]</scope>
    <source>
        <strain evidence="5 6">AD002</strain>
    </source>
</reference>
<dbReference type="InterPro" id="IPR036412">
    <property type="entry name" value="HAD-like_sf"/>
</dbReference>
<keyword evidence="2" id="KW-0479">Metal-binding</keyword>
<comment type="caution">
    <text evidence="5">The sequence shown here is derived from an EMBL/GenBank/DDBJ whole genome shotgun (WGS) entry which is preliminary data.</text>
</comment>
<dbReference type="EMBL" id="RBNJ01013567">
    <property type="protein sequence ID" value="RUS25231.1"/>
    <property type="molecule type" value="Genomic_DNA"/>
</dbReference>
<proteinExistence type="inferred from homology"/>
<dbReference type="Pfam" id="PF05761">
    <property type="entry name" value="5_nucleotid"/>
    <property type="match status" value="1"/>
</dbReference>
<protein>
    <submittedName>
        <fullName evidence="5">HAD-superfamily hydrolase</fullName>
    </submittedName>
</protein>
<organism evidence="5 6">
    <name type="scientific">Jimgerdemannia flammicorona</name>
    <dbReference type="NCBI Taxonomy" id="994334"/>
    <lineage>
        <taxon>Eukaryota</taxon>
        <taxon>Fungi</taxon>
        <taxon>Fungi incertae sedis</taxon>
        <taxon>Mucoromycota</taxon>
        <taxon>Mucoromycotina</taxon>
        <taxon>Endogonomycetes</taxon>
        <taxon>Endogonales</taxon>
        <taxon>Endogonaceae</taxon>
        <taxon>Jimgerdemannia</taxon>
    </lineage>
</organism>
<dbReference type="GO" id="GO:0008253">
    <property type="term" value="F:5'-nucleotidase activity"/>
    <property type="evidence" value="ECO:0007669"/>
    <property type="project" value="TreeGrafter"/>
</dbReference>
<keyword evidence="6" id="KW-1185">Reference proteome</keyword>
<keyword evidence="3 5" id="KW-0378">Hydrolase</keyword>
<accession>A0A433Q623</accession>
<evidence type="ECO:0000313" key="6">
    <source>
        <dbReference type="Proteomes" id="UP000274822"/>
    </source>
</evidence>
<evidence type="ECO:0000256" key="4">
    <source>
        <dbReference type="ARBA" id="ARBA00022842"/>
    </source>
</evidence>
<dbReference type="SUPFAM" id="SSF56784">
    <property type="entry name" value="HAD-like"/>
    <property type="match status" value="1"/>
</dbReference>
<gene>
    <name evidence="5" type="ORF">BC938DRAFT_472453</name>
</gene>
<evidence type="ECO:0000256" key="2">
    <source>
        <dbReference type="ARBA" id="ARBA00022723"/>
    </source>
</evidence>
<dbReference type="Gene3D" id="3.40.50.1000">
    <property type="entry name" value="HAD superfamily/HAD-like"/>
    <property type="match status" value="1"/>
</dbReference>
<evidence type="ECO:0000256" key="1">
    <source>
        <dbReference type="ARBA" id="ARBA00009589"/>
    </source>
</evidence>
<keyword evidence="4" id="KW-0460">Magnesium</keyword>
<feature type="non-terminal residue" evidence="5">
    <location>
        <position position="1"/>
    </location>
</feature>
<feature type="non-terminal residue" evidence="5">
    <location>
        <position position="195"/>
    </location>
</feature>
<sequence>DRGLAYITGRTDWRELFDAVVVSADKPNFYRSNRPFRRITESTWAVVDAFHRGEVYQGGNLLDFSRFTGCQRVMYIGDHVFSDLEEPNIQQGWRTGAIIRELQTEIQIRNTPSYRQTLSWLLHLENLIRQAQTANMEQRTPELQHLLDSWRNERRNIRRELKIVFNRQFGSVFRTHHNPTWFANKIKRTCEEWDA</sequence>
<name>A0A433Q623_9FUNG</name>
<dbReference type="InterPro" id="IPR008380">
    <property type="entry name" value="HAD-SF_hydro_IG_5-nucl"/>
</dbReference>
<evidence type="ECO:0000313" key="5">
    <source>
        <dbReference type="EMBL" id="RUS25231.1"/>
    </source>
</evidence>
<dbReference type="Proteomes" id="UP000274822">
    <property type="component" value="Unassembled WGS sequence"/>
</dbReference>
<dbReference type="AlphaFoldDB" id="A0A433Q623"/>
<comment type="similarity">
    <text evidence="1">Belongs to the 5'(3')-deoxyribonucleotidase family.</text>
</comment>
<dbReference type="PANTHER" id="PTHR12103">
    <property type="entry name" value="5'-NUCLEOTIDASE DOMAIN-CONTAINING"/>
    <property type="match status" value="1"/>
</dbReference>
<dbReference type="PANTHER" id="PTHR12103:SF12">
    <property type="entry name" value="FI20020P1"/>
    <property type="match status" value="1"/>
</dbReference>
<dbReference type="GO" id="GO:0046872">
    <property type="term" value="F:metal ion binding"/>
    <property type="evidence" value="ECO:0007669"/>
    <property type="project" value="UniProtKB-KW"/>
</dbReference>
<dbReference type="InterPro" id="IPR023214">
    <property type="entry name" value="HAD_sf"/>
</dbReference>
<evidence type="ECO:0000256" key="3">
    <source>
        <dbReference type="ARBA" id="ARBA00022801"/>
    </source>
</evidence>